<dbReference type="PROSITE" id="PS51257">
    <property type="entry name" value="PROKAR_LIPOPROTEIN"/>
    <property type="match status" value="1"/>
</dbReference>
<dbReference type="AlphaFoldDB" id="A0A1N7L163"/>
<sequence length="165" mass="18666">MKNLFFLAVVVFFVLLSCRNDDRSVQQIDQVLNIYIDSAGQDMLNTKIKGSYTTVRWNDINGLTDNSPVSFNTAKDADTLNYMEYLAGAKRIAVDSSGSSKTYESRINLFLTKKINDSTNSVGKDLMVIHYTSTPDLFEVSKIWYNNILKFTKVQGKPNIVKITK</sequence>
<dbReference type="EMBL" id="FTOI01000004">
    <property type="protein sequence ID" value="SIS67531.1"/>
    <property type="molecule type" value="Genomic_DNA"/>
</dbReference>
<protein>
    <submittedName>
        <fullName evidence="1">Uncharacterized protein</fullName>
    </submittedName>
</protein>
<accession>A0A1N7L163</accession>
<organism evidence="1 2">
    <name type="scientific">Kaistella chaponensis</name>
    <dbReference type="NCBI Taxonomy" id="713588"/>
    <lineage>
        <taxon>Bacteria</taxon>
        <taxon>Pseudomonadati</taxon>
        <taxon>Bacteroidota</taxon>
        <taxon>Flavobacteriia</taxon>
        <taxon>Flavobacteriales</taxon>
        <taxon>Weeksellaceae</taxon>
        <taxon>Chryseobacterium group</taxon>
        <taxon>Kaistella</taxon>
    </lineage>
</organism>
<evidence type="ECO:0000313" key="2">
    <source>
        <dbReference type="Proteomes" id="UP000185839"/>
    </source>
</evidence>
<gene>
    <name evidence="1" type="ORF">SAMN05421789_104121</name>
</gene>
<dbReference type="RefSeq" id="WP_076386245.1">
    <property type="nucleotide sequence ID" value="NZ_DAOOBN010000076.1"/>
</dbReference>
<name>A0A1N7L163_9FLAO</name>
<reference evidence="2" key="1">
    <citation type="submission" date="2017-01" db="EMBL/GenBank/DDBJ databases">
        <authorList>
            <person name="Varghese N."/>
            <person name="Submissions S."/>
        </authorList>
    </citation>
    <scope>NUCLEOTIDE SEQUENCE [LARGE SCALE GENOMIC DNA]</scope>
    <source>
        <strain evidence="2">DSM 23145</strain>
    </source>
</reference>
<proteinExistence type="predicted"/>
<dbReference type="OrthoDB" id="1271311at2"/>
<dbReference type="Proteomes" id="UP000185839">
    <property type="component" value="Unassembled WGS sequence"/>
</dbReference>
<keyword evidence="2" id="KW-1185">Reference proteome</keyword>
<evidence type="ECO:0000313" key="1">
    <source>
        <dbReference type="EMBL" id="SIS67531.1"/>
    </source>
</evidence>
<dbReference type="STRING" id="713588.SAMN05421789_104121"/>